<proteinExistence type="predicted"/>
<gene>
    <name evidence="2" type="ORF">LSALG_LOCUS24944</name>
</gene>
<dbReference type="Proteomes" id="UP001177003">
    <property type="component" value="Chromosome 5"/>
</dbReference>
<dbReference type="EMBL" id="OX465081">
    <property type="protein sequence ID" value="CAI9285480.1"/>
    <property type="molecule type" value="Genomic_DNA"/>
</dbReference>
<sequence>MLKCVDPTNTVLVNYLQTIDTTIETGILLAREETRSKRTKKTETGSSKKPINESKSKKIPKKQPIAVEEPVTHEVSIADTNLIKHVTHQGILFREILAPVSPSSKKRRAEYMAKHISKKKKKTSTMIISTESTNDEDERIPETPEANLQKDTSTPSQTVVIPPEDSVA</sequence>
<feature type="region of interest" description="Disordered" evidence="1">
    <location>
        <begin position="121"/>
        <end position="168"/>
    </location>
</feature>
<evidence type="ECO:0000313" key="2">
    <source>
        <dbReference type="EMBL" id="CAI9285480.1"/>
    </source>
</evidence>
<organism evidence="2 3">
    <name type="scientific">Lactuca saligna</name>
    <name type="common">Willowleaf lettuce</name>
    <dbReference type="NCBI Taxonomy" id="75948"/>
    <lineage>
        <taxon>Eukaryota</taxon>
        <taxon>Viridiplantae</taxon>
        <taxon>Streptophyta</taxon>
        <taxon>Embryophyta</taxon>
        <taxon>Tracheophyta</taxon>
        <taxon>Spermatophyta</taxon>
        <taxon>Magnoliopsida</taxon>
        <taxon>eudicotyledons</taxon>
        <taxon>Gunneridae</taxon>
        <taxon>Pentapetalae</taxon>
        <taxon>asterids</taxon>
        <taxon>campanulids</taxon>
        <taxon>Asterales</taxon>
        <taxon>Asteraceae</taxon>
        <taxon>Cichorioideae</taxon>
        <taxon>Cichorieae</taxon>
        <taxon>Lactucinae</taxon>
        <taxon>Lactuca</taxon>
    </lineage>
</organism>
<evidence type="ECO:0000256" key="1">
    <source>
        <dbReference type="SAM" id="MobiDB-lite"/>
    </source>
</evidence>
<accession>A0AA35Z422</accession>
<feature type="compositionally biased region" description="Polar residues" evidence="1">
    <location>
        <begin position="149"/>
        <end position="159"/>
    </location>
</feature>
<keyword evidence="3" id="KW-1185">Reference proteome</keyword>
<feature type="region of interest" description="Disordered" evidence="1">
    <location>
        <begin position="34"/>
        <end position="65"/>
    </location>
</feature>
<name>A0AA35Z422_LACSI</name>
<protein>
    <submittedName>
        <fullName evidence="2">Uncharacterized protein</fullName>
    </submittedName>
</protein>
<dbReference type="AlphaFoldDB" id="A0AA35Z422"/>
<reference evidence="2" key="1">
    <citation type="submission" date="2023-04" db="EMBL/GenBank/DDBJ databases">
        <authorList>
            <person name="Vijverberg K."/>
            <person name="Xiong W."/>
            <person name="Schranz E."/>
        </authorList>
    </citation>
    <scope>NUCLEOTIDE SEQUENCE</scope>
</reference>
<evidence type="ECO:0000313" key="3">
    <source>
        <dbReference type="Proteomes" id="UP001177003"/>
    </source>
</evidence>